<feature type="transmembrane region" description="Helical" evidence="1">
    <location>
        <begin position="115"/>
        <end position="148"/>
    </location>
</feature>
<keyword evidence="3" id="KW-1185">Reference proteome</keyword>
<keyword evidence="1" id="KW-1133">Transmembrane helix</keyword>
<comment type="caution">
    <text evidence="2">The sequence shown here is derived from an EMBL/GenBank/DDBJ whole genome shotgun (WGS) entry which is preliminary data.</text>
</comment>
<feature type="transmembrane region" description="Helical" evidence="1">
    <location>
        <begin position="199"/>
        <end position="217"/>
    </location>
</feature>
<organism evidence="2 3">
    <name type="scientific">Methanoculleus methanifontis</name>
    <dbReference type="NCBI Taxonomy" id="2584086"/>
    <lineage>
        <taxon>Archaea</taxon>
        <taxon>Methanobacteriati</taxon>
        <taxon>Methanobacteriota</taxon>
        <taxon>Stenosarchaea group</taxon>
        <taxon>Methanomicrobia</taxon>
        <taxon>Methanomicrobiales</taxon>
        <taxon>Methanomicrobiaceae</taxon>
        <taxon>Methanoculleus</taxon>
    </lineage>
</organism>
<name>A0ABT8M267_9EURY</name>
<dbReference type="InterPro" id="IPR025098">
    <property type="entry name" value="DUF4013"/>
</dbReference>
<dbReference type="EMBL" id="VCYI01000010">
    <property type="protein sequence ID" value="MDN7013134.1"/>
    <property type="molecule type" value="Genomic_DNA"/>
</dbReference>
<feature type="transmembrane region" description="Helical" evidence="1">
    <location>
        <begin position="168"/>
        <end position="193"/>
    </location>
</feature>
<protein>
    <submittedName>
        <fullName evidence="2">DUF4013 domain-containing protein</fullName>
    </submittedName>
</protein>
<feature type="transmembrane region" description="Helical" evidence="1">
    <location>
        <begin position="22"/>
        <end position="42"/>
    </location>
</feature>
<dbReference type="Pfam" id="PF13197">
    <property type="entry name" value="DUF4013"/>
    <property type="match status" value="1"/>
</dbReference>
<evidence type="ECO:0000313" key="2">
    <source>
        <dbReference type="EMBL" id="MDN7013134.1"/>
    </source>
</evidence>
<evidence type="ECO:0000313" key="3">
    <source>
        <dbReference type="Proteomes" id="UP001168423"/>
    </source>
</evidence>
<feature type="transmembrane region" description="Helical" evidence="1">
    <location>
        <begin position="77"/>
        <end position="103"/>
    </location>
</feature>
<keyword evidence="1" id="KW-0472">Membrane</keyword>
<dbReference type="Proteomes" id="UP001168423">
    <property type="component" value="Unassembled WGS sequence"/>
</dbReference>
<keyword evidence="1" id="KW-0812">Transmembrane</keyword>
<evidence type="ECO:0000256" key="1">
    <source>
        <dbReference type="SAM" id="Phobius"/>
    </source>
</evidence>
<accession>A0ABT8M267</accession>
<proteinExistence type="predicted"/>
<dbReference type="RefSeq" id="WP_301677714.1">
    <property type="nucleotide sequence ID" value="NZ_VCYI01000010.1"/>
</dbReference>
<reference evidence="2" key="1">
    <citation type="submission" date="2019-05" db="EMBL/GenBank/DDBJ databases">
        <title>Isolation and characterization of methanogens from the cold seep sediment at Four-Way Closure Ridge.</title>
        <authorList>
            <person name="You Y.-T."/>
            <person name="Chen S.-C."/>
            <person name="Zhang W.-L."/>
            <person name="Lai M.-C."/>
        </authorList>
    </citation>
    <scope>NUCLEOTIDE SEQUENCE</scope>
    <source>
        <strain evidence="2">FWC-SCC3</strain>
    </source>
</reference>
<sequence length="231" mass="24558">MDYGTVISGALEYTKDAPIGKWMQWVILAVLSLVQALTLSLIPPLSGYVARVLSGKTPAPEIDNWGRLFVDGWKWNIIVLIYMIPAIIVFLVLGGLSAISLLANAAAGGDPAAASAAALSLIGGFLLAGLVALVMTFIALFAILRFAYTDSLGEAFNFSVILGHIGKLGWGTWIIAVIILIVIAAIYGFVVGLLVNIPFLGWIIGIFLNAAFAVFYARYLAQVYEDVPAPA</sequence>
<gene>
    <name evidence="2" type="ORF">FGW20_08785</name>
</gene>